<dbReference type="STRING" id="361041.VW35_12855"/>
<accession>A0A0F5L8N8</accession>
<organism evidence="2 3">
    <name type="scientific">Devosia soli</name>
    <dbReference type="NCBI Taxonomy" id="361041"/>
    <lineage>
        <taxon>Bacteria</taxon>
        <taxon>Pseudomonadati</taxon>
        <taxon>Pseudomonadota</taxon>
        <taxon>Alphaproteobacteria</taxon>
        <taxon>Hyphomicrobiales</taxon>
        <taxon>Devosiaceae</taxon>
        <taxon>Devosia</taxon>
    </lineage>
</organism>
<reference evidence="2 3" key="1">
    <citation type="submission" date="2015-03" db="EMBL/GenBank/DDBJ databases">
        <authorList>
            <person name="Hassan Y.I."/>
            <person name="Lepp D."/>
            <person name="Zhou T."/>
        </authorList>
    </citation>
    <scope>NUCLEOTIDE SEQUENCE [LARGE SCALE GENOMIC DNA]</scope>
    <source>
        <strain evidence="2 3">GH2-10</strain>
    </source>
</reference>
<dbReference type="OrthoDB" id="8364448at2"/>
<comment type="caution">
    <text evidence="2">The sequence shown here is derived from an EMBL/GenBank/DDBJ whole genome shotgun (WGS) entry which is preliminary data.</text>
</comment>
<keyword evidence="3" id="KW-1185">Reference proteome</keyword>
<protein>
    <submittedName>
        <fullName evidence="2">Uncharacterized protein</fullName>
    </submittedName>
</protein>
<dbReference type="EMBL" id="LAJG01000023">
    <property type="protein sequence ID" value="KKB78002.1"/>
    <property type="molecule type" value="Genomic_DNA"/>
</dbReference>
<dbReference type="Proteomes" id="UP000033514">
    <property type="component" value="Unassembled WGS sequence"/>
</dbReference>
<feature type="signal peptide" evidence="1">
    <location>
        <begin position="1"/>
        <end position="25"/>
    </location>
</feature>
<evidence type="ECO:0000256" key="1">
    <source>
        <dbReference type="SAM" id="SignalP"/>
    </source>
</evidence>
<evidence type="ECO:0000313" key="2">
    <source>
        <dbReference type="EMBL" id="KKB78002.1"/>
    </source>
</evidence>
<dbReference type="RefSeq" id="WP_046143460.1">
    <property type="nucleotide sequence ID" value="NZ_LAJG01000023.1"/>
</dbReference>
<name>A0A0F5L8N8_9HYPH</name>
<proteinExistence type="predicted"/>
<sequence>MTQPRFLSLVFAAALLLGGSGAALADGRGDWKGYDWQRVDLDTCPTLGAGNPCQIFHGKWDWKRNQWVDLMLTYTGSALELVNILTNYDRADDDYVCTVVLFVSSEGRNLAAFHFNEHSDHQTAANFTSRFPISRAALAQTTTVDVGTKQCREGGNQDKGTYARVVEAIRQN</sequence>
<feature type="chain" id="PRO_5002491999" evidence="1">
    <location>
        <begin position="26"/>
        <end position="172"/>
    </location>
</feature>
<evidence type="ECO:0000313" key="3">
    <source>
        <dbReference type="Proteomes" id="UP000033514"/>
    </source>
</evidence>
<dbReference type="PATRIC" id="fig|361041.3.peg.1953"/>
<dbReference type="AlphaFoldDB" id="A0A0F5L8N8"/>
<keyword evidence="1" id="KW-0732">Signal</keyword>
<gene>
    <name evidence="2" type="ORF">VW35_12855</name>
</gene>